<evidence type="ECO:0000259" key="3">
    <source>
        <dbReference type="Pfam" id="PF11797"/>
    </source>
</evidence>
<comment type="caution">
    <text evidence="4">The sequence shown here is derived from an EMBL/GenBank/DDBJ whole genome shotgun (WGS) entry which is preliminary data.</text>
</comment>
<accession>A0A7W1YFD3</accession>
<sequence length="340" mass="37845">MVNKLIALLAVVGVLISGILIHTETSKAAEMNFSVSAVIPENQIDKSKTYFELRMKPGQVQELEVLLTNGLAHPVTVETNANTAVTNDNGIVDYSNKAPKFDNTLKTPFSKIAEMPDEITIPANGSRTVKVKVTMPRDSFDGFILGGLHFSEKDNGDKTESGEGVQIKNKYAYVIGVILSENDVAVNPDMKMNRIKPDQVNYRNVLKVNLQNVKPMILQNLDVDAQVYKEGDDEALYKAKQSALRMAPNSNFDFGISWNNQAFKPGKYRLKMVATSGDQTWKWDERFEIKADAAASFNDKAVGLEKDYTMWYVAGGVLLGLLVLGLVFWLGRRTRNKDEE</sequence>
<evidence type="ECO:0000259" key="2">
    <source>
        <dbReference type="Pfam" id="PF06030"/>
    </source>
</evidence>
<feature type="domain" description="WxL Interacting Protein peptidoglycan binding" evidence="2">
    <location>
        <begin position="33"/>
        <end position="152"/>
    </location>
</feature>
<reference evidence="4 5" key="1">
    <citation type="submission" date="2020-08" db="EMBL/GenBank/DDBJ databases">
        <title>Listeria ohnekaius sp. nov. and Listeria portnoyii sp. nov. isolated from non-agricultural and natural environments.</title>
        <authorList>
            <person name="Weller D."/>
            <person name="Belias A.M."/>
            <person name="Liao J."/>
            <person name="Guo S."/>
            <person name="Orsi R.H."/>
            <person name="Wiedmann M."/>
        </authorList>
    </citation>
    <scope>NUCLEOTIDE SEQUENCE [LARGE SCALE GENOMIC DNA]</scope>
    <source>
        <strain evidence="4 5">FSL W9-0585</strain>
    </source>
</reference>
<keyword evidence="1" id="KW-1133">Transmembrane helix</keyword>
<dbReference type="EMBL" id="JABJVM010000003">
    <property type="protein sequence ID" value="MBA3925458.1"/>
    <property type="molecule type" value="Genomic_DNA"/>
</dbReference>
<keyword evidence="5" id="KW-1185">Reference proteome</keyword>
<dbReference type="AlphaFoldDB" id="A0A7W1YFD3"/>
<evidence type="ECO:0000256" key="1">
    <source>
        <dbReference type="SAM" id="Phobius"/>
    </source>
</evidence>
<dbReference type="Pfam" id="PF11797">
    <property type="entry name" value="WxLIP_HBD"/>
    <property type="match status" value="1"/>
</dbReference>
<organism evidence="4 5">
    <name type="scientific">Listeria rustica</name>
    <dbReference type="NCBI Taxonomy" id="2713503"/>
    <lineage>
        <taxon>Bacteria</taxon>
        <taxon>Bacillati</taxon>
        <taxon>Bacillota</taxon>
        <taxon>Bacilli</taxon>
        <taxon>Bacillales</taxon>
        <taxon>Listeriaceae</taxon>
        <taxon>Listeria</taxon>
    </lineage>
</organism>
<dbReference type="Proteomes" id="UP000548787">
    <property type="component" value="Unassembled WGS sequence"/>
</dbReference>
<evidence type="ECO:0000313" key="4">
    <source>
        <dbReference type="EMBL" id="MBA3925458.1"/>
    </source>
</evidence>
<dbReference type="InterPro" id="IPR021759">
    <property type="entry name" value="WxLIP_HBD"/>
</dbReference>
<name>A0A7W1YFD3_9LIST</name>
<keyword evidence="1" id="KW-0472">Membrane</keyword>
<evidence type="ECO:0000313" key="5">
    <source>
        <dbReference type="Proteomes" id="UP000548787"/>
    </source>
</evidence>
<feature type="transmembrane region" description="Helical" evidence="1">
    <location>
        <begin position="310"/>
        <end position="330"/>
    </location>
</feature>
<feature type="domain" description="WxL Interacting Protein host binding" evidence="3">
    <location>
        <begin position="163"/>
        <end position="298"/>
    </location>
</feature>
<gene>
    <name evidence="4" type="ORF">HPK16_03795</name>
</gene>
<protein>
    <submittedName>
        <fullName evidence="4">DUF916 and DUF3324 domain-containing protein</fullName>
    </submittedName>
</protein>
<keyword evidence="1" id="KW-0812">Transmembrane</keyword>
<dbReference type="InterPro" id="IPR010317">
    <property type="entry name" value="WxLIP_PGBD"/>
</dbReference>
<dbReference type="RefSeq" id="WP_181675689.1">
    <property type="nucleotide sequence ID" value="NZ_JABJVM010000003.1"/>
</dbReference>
<proteinExistence type="predicted"/>
<dbReference type="Pfam" id="PF06030">
    <property type="entry name" value="WxLIP_PGBD"/>
    <property type="match status" value="1"/>
</dbReference>